<organism evidence="1 2">
    <name type="scientific">Stachybotrys chlorohalonatus (strain IBT 40285)</name>
    <dbReference type="NCBI Taxonomy" id="1283841"/>
    <lineage>
        <taxon>Eukaryota</taxon>
        <taxon>Fungi</taxon>
        <taxon>Dikarya</taxon>
        <taxon>Ascomycota</taxon>
        <taxon>Pezizomycotina</taxon>
        <taxon>Sordariomycetes</taxon>
        <taxon>Hypocreomycetidae</taxon>
        <taxon>Hypocreales</taxon>
        <taxon>Stachybotryaceae</taxon>
        <taxon>Stachybotrys</taxon>
    </lineage>
</organism>
<reference evidence="1 2" key="1">
    <citation type="journal article" date="2014" name="BMC Genomics">
        <title>Comparative genome sequencing reveals chemotype-specific gene clusters in the toxigenic black mold Stachybotrys.</title>
        <authorList>
            <person name="Semeiks J."/>
            <person name="Borek D."/>
            <person name="Otwinowski Z."/>
            <person name="Grishin N.V."/>
        </authorList>
    </citation>
    <scope>NUCLEOTIDE SEQUENCE [LARGE SCALE GENOMIC DNA]</scope>
    <source>
        <strain evidence="1 2">IBT 40285</strain>
    </source>
</reference>
<dbReference type="EMBL" id="KL660741">
    <property type="protein sequence ID" value="KFA63387.1"/>
    <property type="molecule type" value="Genomic_DNA"/>
</dbReference>
<evidence type="ECO:0000313" key="2">
    <source>
        <dbReference type="Proteomes" id="UP000028524"/>
    </source>
</evidence>
<accession>A0A084QHF2</accession>
<sequence>MVDLQARPDPLKRTFGKVIYRWDRDPVPEWMPGWRPNHFVWPVPWRPSNCFIFSHNSTDGPPVLPMVLGISRDSVDPQQQSLLFSRLSPEIRDRIYQYALETHCDPDEPYRERGARPRCDWTGGMRICTALLRTCRRAYTETWAMPVLHTTVMIQDAQRMEADNPPRSGHEVPGRWCFYLRAWQVMLIRSLDVYLTQEMYERNIIPDWIGRLNEAKSRCRKMVLDAVTEENREFVENSLLNVQLQTLTFRANRLGWIPSKNEPAKFAGGVEESGFHATSYELEPPEKALHLVCPDPAPWHHPNAIHDGSFPFYSKNFEFRLILQTQGSRPSQIDCLVEQVKNWSLAAPPLAPQSPDDATGDGAGLMVWDGRVRAENWVLPVPESYQNRELLKTEPHPFRVEERTVRFVAKERSV</sequence>
<dbReference type="InParanoid" id="A0A084QHF2"/>
<dbReference type="Proteomes" id="UP000028524">
    <property type="component" value="Unassembled WGS sequence"/>
</dbReference>
<dbReference type="HOGENOM" id="CLU_664252_0_0_1"/>
<dbReference type="STRING" id="1283841.A0A084QHF2"/>
<dbReference type="AlphaFoldDB" id="A0A084QHF2"/>
<keyword evidence="2" id="KW-1185">Reference proteome</keyword>
<dbReference type="OrthoDB" id="10249045at2759"/>
<protein>
    <submittedName>
        <fullName evidence="1">Uncharacterized protein</fullName>
    </submittedName>
</protein>
<evidence type="ECO:0000313" key="1">
    <source>
        <dbReference type="EMBL" id="KFA63387.1"/>
    </source>
</evidence>
<gene>
    <name evidence="1" type="ORF">S40285_01856</name>
</gene>
<proteinExistence type="predicted"/>
<name>A0A084QHF2_STAC4</name>